<dbReference type="Proteomes" id="UP001597459">
    <property type="component" value="Unassembled WGS sequence"/>
</dbReference>
<dbReference type="PANTHER" id="PTHR46797">
    <property type="entry name" value="HTH-TYPE TRANSCRIPTIONAL REGULATOR"/>
    <property type="match status" value="1"/>
</dbReference>
<dbReference type="InterPro" id="IPR013096">
    <property type="entry name" value="Cupin_2"/>
</dbReference>
<keyword evidence="4" id="KW-1185">Reference proteome</keyword>
<name>A0ABW5N7Q5_9FLAO</name>
<accession>A0ABW5N7Q5</accession>
<dbReference type="Gene3D" id="1.10.260.40">
    <property type="entry name" value="lambda repressor-like DNA-binding domains"/>
    <property type="match status" value="1"/>
</dbReference>
<dbReference type="CDD" id="cd02209">
    <property type="entry name" value="cupin_XRE_C"/>
    <property type="match status" value="1"/>
</dbReference>
<dbReference type="InterPro" id="IPR010982">
    <property type="entry name" value="Lambda_DNA-bd_dom_sf"/>
</dbReference>
<dbReference type="Pfam" id="PF07883">
    <property type="entry name" value="Cupin_2"/>
    <property type="match status" value="1"/>
</dbReference>
<dbReference type="CDD" id="cd00093">
    <property type="entry name" value="HTH_XRE"/>
    <property type="match status" value="1"/>
</dbReference>
<evidence type="ECO:0000313" key="3">
    <source>
        <dbReference type="EMBL" id="MFD2590939.1"/>
    </source>
</evidence>
<evidence type="ECO:0000256" key="1">
    <source>
        <dbReference type="ARBA" id="ARBA00023125"/>
    </source>
</evidence>
<dbReference type="Gene3D" id="2.60.120.10">
    <property type="entry name" value="Jelly Rolls"/>
    <property type="match status" value="1"/>
</dbReference>
<protein>
    <submittedName>
        <fullName evidence="3">Helix-turn-helix domain-containing protein</fullName>
    </submittedName>
</protein>
<dbReference type="PANTHER" id="PTHR46797:SF1">
    <property type="entry name" value="METHYLPHOSPHONATE SYNTHASE"/>
    <property type="match status" value="1"/>
</dbReference>
<keyword evidence="1" id="KW-0238">DNA-binding</keyword>
<evidence type="ECO:0000313" key="4">
    <source>
        <dbReference type="Proteomes" id="UP001597459"/>
    </source>
</evidence>
<dbReference type="Pfam" id="PF01381">
    <property type="entry name" value="HTH_3"/>
    <property type="match status" value="1"/>
</dbReference>
<dbReference type="InterPro" id="IPR014710">
    <property type="entry name" value="RmlC-like_jellyroll"/>
</dbReference>
<dbReference type="EMBL" id="JBHULX010000013">
    <property type="protein sequence ID" value="MFD2590939.1"/>
    <property type="molecule type" value="Genomic_DNA"/>
</dbReference>
<dbReference type="SUPFAM" id="SSF51182">
    <property type="entry name" value="RmlC-like cupins"/>
    <property type="match status" value="1"/>
</dbReference>
<reference evidence="4" key="1">
    <citation type="journal article" date="2019" name="Int. J. Syst. Evol. Microbiol.">
        <title>The Global Catalogue of Microorganisms (GCM) 10K type strain sequencing project: providing services to taxonomists for standard genome sequencing and annotation.</title>
        <authorList>
            <consortium name="The Broad Institute Genomics Platform"/>
            <consortium name="The Broad Institute Genome Sequencing Center for Infectious Disease"/>
            <person name="Wu L."/>
            <person name="Ma J."/>
        </authorList>
    </citation>
    <scope>NUCLEOTIDE SEQUENCE [LARGE SCALE GENOMIC DNA]</scope>
    <source>
        <strain evidence="4">KCTC 42423</strain>
    </source>
</reference>
<dbReference type="InterPro" id="IPR001387">
    <property type="entry name" value="Cro/C1-type_HTH"/>
</dbReference>
<dbReference type="SUPFAM" id="SSF47413">
    <property type="entry name" value="lambda repressor-like DNA-binding domains"/>
    <property type="match status" value="1"/>
</dbReference>
<sequence>MEDYLIGIGKRIKEIRKKNKKTISAIATKADVSNGLISRIENGRTIPSLPVLLNIINALETEIPDFFNSMPKQSGDLFIVSRAGDNALLEKEDDARGFSYKYIFGKQLAAMGFEAVLLEIQPDSYRKKIETDAYEFKYLLSGSCSYVIGEEEVILHKGDAIFFDGRTPHVPINRTDSPCTMIVIYFFIKPTQ</sequence>
<comment type="caution">
    <text evidence="3">The sequence shown here is derived from an EMBL/GenBank/DDBJ whole genome shotgun (WGS) entry which is preliminary data.</text>
</comment>
<feature type="domain" description="HTH cro/C1-type" evidence="2">
    <location>
        <begin position="12"/>
        <end position="66"/>
    </location>
</feature>
<dbReference type="InterPro" id="IPR011051">
    <property type="entry name" value="RmlC_Cupin_sf"/>
</dbReference>
<evidence type="ECO:0000259" key="2">
    <source>
        <dbReference type="PROSITE" id="PS50943"/>
    </source>
</evidence>
<gene>
    <name evidence="3" type="ORF">ACFSTE_08865</name>
</gene>
<organism evidence="3 4">
    <name type="scientific">Aquimarina hainanensis</name>
    <dbReference type="NCBI Taxonomy" id="1578017"/>
    <lineage>
        <taxon>Bacteria</taxon>
        <taxon>Pseudomonadati</taxon>
        <taxon>Bacteroidota</taxon>
        <taxon>Flavobacteriia</taxon>
        <taxon>Flavobacteriales</taxon>
        <taxon>Flavobacteriaceae</taxon>
        <taxon>Aquimarina</taxon>
    </lineage>
</organism>
<dbReference type="SMART" id="SM00530">
    <property type="entry name" value="HTH_XRE"/>
    <property type="match status" value="1"/>
</dbReference>
<dbReference type="RefSeq" id="WP_378258790.1">
    <property type="nucleotide sequence ID" value="NZ_JBHSJV010000001.1"/>
</dbReference>
<dbReference type="PROSITE" id="PS50943">
    <property type="entry name" value="HTH_CROC1"/>
    <property type="match status" value="1"/>
</dbReference>
<dbReference type="InterPro" id="IPR050807">
    <property type="entry name" value="TransReg_Diox_bact_type"/>
</dbReference>
<proteinExistence type="predicted"/>